<evidence type="ECO:0000256" key="16">
    <source>
        <dbReference type="ARBA" id="ARBA00023242"/>
    </source>
</evidence>
<dbReference type="GO" id="GO:0048471">
    <property type="term" value="C:perinuclear region of cytoplasm"/>
    <property type="evidence" value="ECO:0007669"/>
    <property type="project" value="UniProtKB-SubCell"/>
</dbReference>
<comment type="similarity">
    <text evidence="5">Belongs to the CASC3 family.</text>
</comment>
<feature type="compositionally biased region" description="Acidic residues" evidence="18">
    <location>
        <begin position="54"/>
        <end position="91"/>
    </location>
</feature>
<evidence type="ECO:0000313" key="20">
    <source>
        <dbReference type="EMBL" id="PNF36239.1"/>
    </source>
</evidence>
<feature type="compositionally biased region" description="Low complexity" evidence="18">
    <location>
        <begin position="418"/>
        <end position="429"/>
    </location>
</feature>
<keyword evidence="7" id="KW-0813">Transport</keyword>
<feature type="compositionally biased region" description="Basic and acidic residues" evidence="18">
    <location>
        <begin position="96"/>
        <end position="110"/>
    </location>
</feature>
<comment type="caution">
    <text evidence="20">The sequence shown here is derived from an EMBL/GenBank/DDBJ whole genome shotgun (WGS) entry which is preliminary data.</text>
</comment>
<feature type="compositionally biased region" description="Low complexity" evidence="18">
    <location>
        <begin position="344"/>
        <end position="356"/>
    </location>
</feature>
<feature type="compositionally biased region" description="Basic and acidic residues" evidence="18">
    <location>
        <begin position="137"/>
        <end position="148"/>
    </location>
</feature>
<evidence type="ECO:0000256" key="7">
    <source>
        <dbReference type="ARBA" id="ARBA00022448"/>
    </source>
</evidence>
<dbReference type="GO" id="GO:0008380">
    <property type="term" value="P:RNA splicing"/>
    <property type="evidence" value="ECO:0007669"/>
    <property type="project" value="UniProtKB-KW"/>
</dbReference>
<protein>
    <recommendedName>
        <fullName evidence="6">Protein CASC3</fullName>
    </recommendedName>
</protein>
<dbReference type="OrthoDB" id="657902at2759"/>
<dbReference type="InterPro" id="IPR028544">
    <property type="entry name" value="CASC3"/>
</dbReference>
<evidence type="ECO:0000256" key="18">
    <source>
        <dbReference type="SAM" id="MobiDB-lite"/>
    </source>
</evidence>
<evidence type="ECO:0000256" key="8">
    <source>
        <dbReference type="ARBA" id="ARBA00022490"/>
    </source>
</evidence>
<evidence type="ECO:0000256" key="17">
    <source>
        <dbReference type="ARBA" id="ARBA00023273"/>
    </source>
</evidence>
<feature type="compositionally biased region" description="Basic and acidic residues" evidence="18">
    <location>
        <begin position="472"/>
        <end position="485"/>
    </location>
</feature>
<dbReference type="SMART" id="SM01044">
    <property type="entry name" value="Btz"/>
    <property type="match status" value="1"/>
</dbReference>
<evidence type="ECO:0000259" key="19">
    <source>
        <dbReference type="SMART" id="SM01044"/>
    </source>
</evidence>
<dbReference type="GO" id="GO:0006417">
    <property type="term" value="P:regulation of translation"/>
    <property type="evidence" value="ECO:0007669"/>
    <property type="project" value="UniProtKB-KW"/>
</dbReference>
<keyword evidence="14" id="KW-0866">Nonsense-mediated mRNA decay</keyword>
<evidence type="ECO:0000256" key="2">
    <source>
        <dbReference type="ARBA" id="ARBA00004279"/>
    </source>
</evidence>
<keyword evidence="15" id="KW-0508">mRNA splicing</keyword>
<dbReference type="GO" id="GO:0030425">
    <property type="term" value="C:dendrite"/>
    <property type="evidence" value="ECO:0007669"/>
    <property type="project" value="UniProtKB-SubCell"/>
</dbReference>
<evidence type="ECO:0000256" key="9">
    <source>
        <dbReference type="ARBA" id="ARBA00022664"/>
    </source>
</evidence>
<gene>
    <name evidence="20" type="ORF">B7P43_G08701</name>
</gene>
<accession>A0A2J7R5X8</accession>
<evidence type="ECO:0000256" key="12">
    <source>
        <dbReference type="ARBA" id="ARBA00022845"/>
    </source>
</evidence>
<dbReference type="InterPro" id="IPR018545">
    <property type="entry name" value="Btz_dom"/>
</dbReference>
<feature type="compositionally biased region" description="Basic and acidic residues" evidence="18">
    <location>
        <begin position="156"/>
        <end position="185"/>
    </location>
</feature>
<feature type="compositionally biased region" description="Low complexity" evidence="18">
    <location>
        <begin position="268"/>
        <end position="284"/>
    </location>
</feature>
<dbReference type="GO" id="GO:0005681">
    <property type="term" value="C:spliceosomal complex"/>
    <property type="evidence" value="ECO:0007669"/>
    <property type="project" value="UniProtKB-KW"/>
</dbReference>
<sequence length="485" mass="54400">MSDKSRRRKSRESGDSEKLSEDSFEDNEITKGSEEEGEQGEPNANTEGTRESEYETVDDGTESDDSTAVDEEDDDDDDSVIIEYEREDGDGQESIPLKEKKLDDDEDRRNPQYIPKRGTFYEHDDRTATEDVSGGETNEKEAADRASKEGQGAGDSKAKKVWREHETRWNHDRYNEDEQTPKSCEELIAIYGYDIRNEEGPPRARRRRRYGRGPNKYTRNWEDEDAYSKPQISALSTRGGRRGGRRGGTSQPQHCDSEHQEEFPPLISNRQENNENSSSSVDQNPTIHGSAYSNRAVAGRKHNKENRRRNTKSHQDAFPPLESESYHILGYPVSSSGNQESLNRAEISTNNNNNITNKREENGGVSNSSTARRVHHDTRDGSFTDGWSRGSRGRGRGRSRGRGNGGTDVVVAGNAVKSRSSTRTSSETRLPSDSVQPQHHDGGSDTAPSTAQQYHHINSDLPPASLQGANRPQDEVIREYSQHSN</sequence>
<dbReference type="PANTHER" id="PTHR13434">
    <property type="entry name" value="PROTEIN CASC3"/>
    <property type="match status" value="1"/>
</dbReference>
<feature type="domain" description="Btz" evidence="19">
    <location>
        <begin position="81"/>
        <end position="200"/>
    </location>
</feature>
<evidence type="ECO:0000256" key="4">
    <source>
        <dbReference type="ARBA" id="ARBA00004556"/>
    </source>
</evidence>
<keyword evidence="10" id="KW-0747">Spliceosome</keyword>
<dbReference type="GO" id="GO:0000184">
    <property type="term" value="P:nuclear-transcribed mRNA catabolic process, nonsense-mediated decay"/>
    <property type="evidence" value="ECO:0007669"/>
    <property type="project" value="UniProtKB-KW"/>
</dbReference>
<keyword evidence="13" id="KW-0694">RNA-binding</keyword>
<dbReference type="GO" id="GO:0016607">
    <property type="term" value="C:nuclear speck"/>
    <property type="evidence" value="ECO:0007669"/>
    <property type="project" value="UniProtKB-SubCell"/>
</dbReference>
<feature type="non-terminal residue" evidence="20">
    <location>
        <position position="485"/>
    </location>
</feature>
<dbReference type="AlphaFoldDB" id="A0A2J7R5X8"/>
<feature type="compositionally biased region" description="Basic and acidic residues" evidence="18">
    <location>
        <begin position="11"/>
        <end position="21"/>
    </location>
</feature>
<keyword evidence="12" id="KW-0810">Translation regulation</keyword>
<dbReference type="InParanoid" id="A0A2J7R5X8"/>
<dbReference type="GO" id="GO:0035145">
    <property type="term" value="C:exon-exon junction complex"/>
    <property type="evidence" value="ECO:0007669"/>
    <property type="project" value="InterPro"/>
</dbReference>
<dbReference type="GO" id="GO:0010494">
    <property type="term" value="C:cytoplasmic stress granule"/>
    <property type="evidence" value="ECO:0007669"/>
    <property type="project" value="UniProtKB-SubCell"/>
</dbReference>
<keyword evidence="16" id="KW-0539">Nucleus</keyword>
<dbReference type="GO" id="GO:0051028">
    <property type="term" value="P:mRNA transport"/>
    <property type="evidence" value="ECO:0007669"/>
    <property type="project" value="UniProtKB-KW"/>
</dbReference>
<proteinExistence type="inferred from homology"/>
<feature type="compositionally biased region" description="Polar residues" evidence="18">
    <location>
        <begin position="446"/>
        <end position="456"/>
    </location>
</feature>
<feature type="compositionally biased region" description="Basic residues" evidence="18">
    <location>
        <begin position="298"/>
        <end position="312"/>
    </location>
</feature>
<keyword evidence="9" id="KW-0507">mRNA processing</keyword>
<evidence type="ECO:0000256" key="11">
    <source>
        <dbReference type="ARBA" id="ARBA00022816"/>
    </source>
</evidence>
<keyword evidence="11" id="KW-0509">mRNA transport</keyword>
<keyword evidence="17" id="KW-0966">Cell projection</keyword>
<keyword evidence="21" id="KW-1185">Reference proteome</keyword>
<dbReference type="GO" id="GO:0003729">
    <property type="term" value="F:mRNA binding"/>
    <property type="evidence" value="ECO:0007669"/>
    <property type="project" value="InterPro"/>
</dbReference>
<feature type="compositionally biased region" description="Basic residues" evidence="18">
    <location>
        <begin position="1"/>
        <end position="10"/>
    </location>
</feature>
<evidence type="ECO:0000256" key="13">
    <source>
        <dbReference type="ARBA" id="ARBA00022884"/>
    </source>
</evidence>
<name>A0A2J7R5X8_9NEOP</name>
<organism evidence="20 21">
    <name type="scientific">Cryptotermes secundus</name>
    <dbReference type="NCBI Taxonomy" id="105785"/>
    <lineage>
        <taxon>Eukaryota</taxon>
        <taxon>Metazoa</taxon>
        <taxon>Ecdysozoa</taxon>
        <taxon>Arthropoda</taxon>
        <taxon>Hexapoda</taxon>
        <taxon>Insecta</taxon>
        <taxon>Pterygota</taxon>
        <taxon>Neoptera</taxon>
        <taxon>Polyneoptera</taxon>
        <taxon>Dictyoptera</taxon>
        <taxon>Blattodea</taxon>
        <taxon>Blattoidea</taxon>
        <taxon>Termitoidae</taxon>
        <taxon>Kalotermitidae</taxon>
        <taxon>Cryptotermitinae</taxon>
        <taxon>Cryptotermes</taxon>
    </lineage>
</organism>
<dbReference type="STRING" id="105785.A0A2J7R5X8"/>
<evidence type="ECO:0000256" key="3">
    <source>
        <dbReference type="ARBA" id="ARBA00004324"/>
    </source>
</evidence>
<dbReference type="GO" id="GO:0006397">
    <property type="term" value="P:mRNA processing"/>
    <property type="evidence" value="ECO:0007669"/>
    <property type="project" value="UniProtKB-KW"/>
</dbReference>
<feature type="region of interest" description="Disordered" evidence="18">
    <location>
        <begin position="1"/>
        <end position="485"/>
    </location>
</feature>
<reference evidence="20 21" key="1">
    <citation type="submission" date="2017-12" db="EMBL/GenBank/DDBJ databases">
        <title>Hemimetabolous genomes reveal molecular basis of termite eusociality.</title>
        <authorList>
            <person name="Harrison M.C."/>
            <person name="Jongepier E."/>
            <person name="Robertson H.M."/>
            <person name="Arning N."/>
            <person name="Bitard-Feildel T."/>
            <person name="Chao H."/>
            <person name="Childers C.P."/>
            <person name="Dinh H."/>
            <person name="Doddapaneni H."/>
            <person name="Dugan S."/>
            <person name="Gowin J."/>
            <person name="Greiner C."/>
            <person name="Han Y."/>
            <person name="Hu H."/>
            <person name="Hughes D.S.T."/>
            <person name="Huylmans A.-K."/>
            <person name="Kemena C."/>
            <person name="Kremer L.P.M."/>
            <person name="Lee S.L."/>
            <person name="Lopez-Ezquerra A."/>
            <person name="Mallet L."/>
            <person name="Monroy-Kuhn J.M."/>
            <person name="Moser A."/>
            <person name="Murali S.C."/>
            <person name="Muzny D.M."/>
            <person name="Otani S."/>
            <person name="Piulachs M.-D."/>
            <person name="Poelchau M."/>
            <person name="Qu J."/>
            <person name="Schaub F."/>
            <person name="Wada-Katsumata A."/>
            <person name="Worley K.C."/>
            <person name="Xie Q."/>
            <person name="Ylla G."/>
            <person name="Poulsen M."/>
            <person name="Gibbs R.A."/>
            <person name="Schal C."/>
            <person name="Richards S."/>
            <person name="Belles X."/>
            <person name="Korb J."/>
            <person name="Bornberg-Bauer E."/>
        </authorList>
    </citation>
    <scope>NUCLEOTIDE SEQUENCE [LARGE SCALE GENOMIC DNA]</scope>
    <source>
        <tissue evidence="20">Whole body</tissue>
    </source>
</reference>
<evidence type="ECO:0000256" key="10">
    <source>
        <dbReference type="ARBA" id="ARBA00022728"/>
    </source>
</evidence>
<dbReference type="Pfam" id="PF09405">
    <property type="entry name" value="Btz"/>
    <property type="match status" value="1"/>
</dbReference>
<evidence type="ECO:0000256" key="1">
    <source>
        <dbReference type="ARBA" id="ARBA00004210"/>
    </source>
</evidence>
<evidence type="ECO:0000256" key="5">
    <source>
        <dbReference type="ARBA" id="ARBA00009548"/>
    </source>
</evidence>
<feature type="compositionally biased region" description="Polar residues" evidence="18">
    <location>
        <begin position="333"/>
        <end position="342"/>
    </location>
</feature>
<comment type="subcellular location">
    <subcellularLocation>
        <location evidence="2">Cell projection</location>
        <location evidence="2">Dendrite</location>
    </subcellularLocation>
    <subcellularLocation>
        <location evidence="1">Cytoplasm</location>
        <location evidence="1">Stress granule</location>
    </subcellularLocation>
    <subcellularLocation>
        <location evidence="4">Cytoplasm</location>
        <location evidence="4">Perinuclear region</location>
    </subcellularLocation>
    <subcellularLocation>
        <location evidence="3">Nucleus speckle</location>
    </subcellularLocation>
</comment>
<evidence type="ECO:0000256" key="6">
    <source>
        <dbReference type="ARBA" id="ARBA00019964"/>
    </source>
</evidence>
<keyword evidence="8" id="KW-0963">Cytoplasm</keyword>
<feature type="compositionally biased region" description="Basic residues" evidence="18">
    <location>
        <begin position="391"/>
        <end position="401"/>
    </location>
</feature>
<dbReference type="Proteomes" id="UP000235965">
    <property type="component" value="Unassembled WGS sequence"/>
</dbReference>
<evidence type="ECO:0000313" key="21">
    <source>
        <dbReference type="Proteomes" id="UP000235965"/>
    </source>
</evidence>
<evidence type="ECO:0000256" key="14">
    <source>
        <dbReference type="ARBA" id="ARBA00023161"/>
    </source>
</evidence>
<dbReference type="EMBL" id="NEVH01006987">
    <property type="protein sequence ID" value="PNF36239.1"/>
    <property type="molecule type" value="Genomic_DNA"/>
</dbReference>
<feature type="compositionally biased region" description="Basic and acidic residues" evidence="18">
    <location>
        <begin position="119"/>
        <end position="129"/>
    </location>
</feature>
<evidence type="ECO:0000256" key="15">
    <source>
        <dbReference type="ARBA" id="ARBA00023187"/>
    </source>
</evidence>
<dbReference type="PANTHER" id="PTHR13434:SF0">
    <property type="entry name" value="PROTEIN CASC3"/>
    <property type="match status" value="1"/>
</dbReference>